<dbReference type="OrthoDB" id="9806486at2"/>
<dbReference type="SUPFAM" id="SSF101904">
    <property type="entry name" value="GyrA/ParC C-terminal domain-like"/>
    <property type="match status" value="1"/>
</dbReference>
<accession>A0A328B506</accession>
<dbReference type="FunFam" id="1.10.268.10:FF:000001">
    <property type="entry name" value="DNA gyrase subunit A"/>
    <property type="match status" value="1"/>
</dbReference>
<keyword evidence="4 7" id="KW-0238">DNA-binding</keyword>
<keyword evidence="6 7" id="KW-0413">Isomerase</keyword>
<dbReference type="RefSeq" id="WP_111458772.1">
    <property type="nucleotide sequence ID" value="NZ_QFYP01000001.1"/>
</dbReference>
<dbReference type="Gene3D" id="3.90.199.10">
    <property type="entry name" value="Topoisomerase II, domain 5"/>
    <property type="match status" value="1"/>
</dbReference>
<dbReference type="InterPro" id="IPR013760">
    <property type="entry name" value="Topo_IIA-like_dom_sf"/>
</dbReference>
<dbReference type="InterPro" id="IPR050220">
    <property type="entry name" value="Type_II_DNA_Topoisomerases"/>
</dbReference>
<proteinExistence type="inferred from homology"/>
<dbReference type="Pfam" id="PF00521">
    <property type="entry name" value="DNA_topoisoIV"/>
    <property type="match status" value="1"/>
</dbReference>
<dbReference type="InterPro" id="IPR013757">
    <property type="entry name" value="Topo_IIA_A_a_sf"/>
</dbReference>
<dbReference type="SMART" id="SM00434">
    <property type="entry name" value="TOP4c"/>
    <property type="match status" value="1"/>
</dbReference>
<evidence type="ECO:0000256" key="6">
    <source>
        <dbReference type="ARBA" id="ARBA00023235"/>
    </source>
</evidence>
<dbReference type="InterPro" id="IPR006691">
    <property type="entry name" value="GyrA/parC_rep"/>
</dbReference>
<sequence length="749" mass="82642">MTAITAPPPPGDRIIDEPLSEALSRRYLAYALSVITDRALPDVRDGLKPVQRRVLYAMREMRLNPDTAARKCAKVVGEVMGGYHPHGDQSIYDTLVRMAQDFAQRYPLVDGQGNFGNIDGDNPAAMRYTEARLTAAAMLLLDGIDEDAVDFKPTYDGQDDEPVVLPTGFPNLLANGTTGIAVGMATSIPPHNVAELVDACLVLVDNPDATTEQLMAHVQGPDFPTGGVIVEPRASLLETYETGRGGVRLRAFWEKEETGRGTYQIVVTQVPYQVKKADLVEQLALLIETKKAPLLGDVRDESAEDVRLVLEPKSRNVEPEVLMESLFKLSDLETRFSVNLNVLDARGTPGVMGLKQALKAFLAHRREVLVRRARHRLEKIEARLHILDGLLIAYLNLDEVIRIVRYEEEPKARLIETFELSELQADAILNTRLRQLARLEEMELRREHAELSEERDGILKMLGSDAAQWTLVAAGLRHVRGELGPDTTLGKRRSIFADAPQVDTEAALEAMIVREPITVILSERGWIRAAKGRVEDPSELKFKEGDKLQFLVPAETTDKLLVFASDGRFFTLACDKLPGARGHGEPLRLMIDLDDKVGIVDVFVHKPGGKRVLASGEGYGFILPEDEAIAFRRAGKQVLNVGAKGAAAALPLTAADHLAVIGDNGKILVFPVDELPEMPRGKGVKLQSYREGGLKDAMVFNGDEGASWIDAGGRNRRWPEWRDWLGKRAGAGKLFPKGFPTTKRFRPKG</sequence>
<keyword evidence="3 7" id="KW-0799">Topoisomerase</keyword>
<feature type="domain" description="Topo IIA-type catalytic" evidence="9">
    <location>
        <begin position="40"/>
        <end position="504"/>
    </location>
</feature>
<dbReference type="GO" id="GO:0009330">
    <property type="term" value="C:DNA topoisomerase type II (double strand cut, ATP-hydrolyzing) complex"/>
    <property type="evidence" value="ECO:0007669"/>
    <property type="project" value="UniProtKB-ARBA"/>
</dbReference>
<dbReference type="EC" id="5.6.2.2" evidence="7"/>
<dbReference type="Pfam" id="PF03989">
    <property type="entry name" value="DNA_gyraseA_C"/>
    <property type="match status" value="2"/>
</dbReference>
<evidence type="ECO:0000313" key="11">
    <source>
        <dbReference type="Proteomes" id="UP000249842"/>
    </source>
</evidence>
<dbReference type="GO" id="GO:0005524">
    <property type="term" value="F:ATP binding"/>
    <property type="evidence" value="ECO:0007669"/>
    <property type="project" value="InterPro"/>
</dbReference>
<feature type="site" description="Interaction with DNA" evidence="7">
    <location>
        <position position="84"/>
    </location>
</feature>
<feature type="site" description="Interaction with DNA" evidence="7">
    <location>
        <position position="86"/>
    </location>
</feature>
<feature type="site" description="Interaction with DNA" evidence="7">
    <location>
        <position position="48"/>
    </location>
</feature>
<evidence type="ECO:0000256" key="2">
    <source>
        <dbReference type="ARBA" id="ARBA00022475"/>
    </source>
</evidence>
<comment type="function">
    <text evidence="7">Topoisomerase IV is essential for chromosome segregation. It relaxes supercoiled DNA. Performs the decatenation events required during the replication of a circular DNA molecule.</text>
</comment>
<protein>
    <recommendedName>
        <fullName evidence="7">DNA topoisomerase 4 subunit A</fullName>
        <ecNumber evidence="7">5.6.2.2</ecNumber>
    </recommendedName>
    <alternativeName>
        <fullName evidence="7">Topoisomerase IV subunit A</fullName>
    </alternativeName>
</protein>
<dbReference type="GO" id="GO:0005694">
    <property type="term" value="C:chromosome"/>
    <property type="evidence" value="ECO:0007669"/>
    <property type="project" value="InterPro"/>
</dbReference>
<organism evidence="10 11">
    <name type="scientific">Phenylobacterium hankyongense</name>
    <dbReference type="NCBI Taxonomy" id="1813876"/>
    <lineage>
        <taxon>Bacteria</taxon>
        <taxon>Pseudomonadati</taxon>
        <taxon>Pseudomonadota</taxon>
        <taxon>Alphaproteobacteria</taxon>
        <taxon>Caulobacterales</taxon>
        <taxon>Caulobacteraceae</taxon>
        <taxon>Phenylobacterium</taxon>
    </lineage>
</organism>
<evidence type="ECO:0000256" key="5">
    <source>
        <dbReference type="ARBA" id="ARBA00023136"/>
    </source>
</evidence>
<keyword evidence="11" id="KW-1185">Reference proteome</keyword>
<dbReference type="EMBL" id="QFYP01000001">
    <property type="protein sequence ID" value="RAK61481.1"/>
    <property type="molecule type" value="Genomic_DNA"/>
</dbReference>
<comment type="subunit">
    <text evidence="7">Heterotetramer composed of ParC and ParE.</text>
</comment>
<evidence type="ECO:0000256" key="3">
    <source>
        <dbReference type="ARBA" id="ARBA00023029"/>
    </source>
</evidence>
<name>A0A328B506_9CAUL</name>
<feature type="site" description="Transition state stabilizer" evidence="7">
    <location>
        <position position="127"/>
    </location>
</feature>
<dbReference type="GO" id="GO:0003677">
    <property type="term" value="F:DNA binding"/>
    <property type="evidence" value="ECO:0007669"/>
    <property type="project" value="UniProtKB-UniRule"/>
</dbReference>
<dbReference type="InterPro" id="IPR035516">
    <property type="entry name" value="Gyrase/topoIV_suA_C"/>
</dbReference>
<dbReference type="GO" id="GO:0019897">
    <property type="term" value="C:extrinsic component of plasma membrane"/>
    <property type="evidence" value="ECO:0007669"/>
    <property type="project" value="UniProtKB-UniRule"/>
</dbReference>
<keyword evidence="2 7" id="KW-1003">Cell membrane</keyword>
<evidence type="ECO:0000313" key="10">
    <source>
        <dbReference type="EMBL" id="RAK61481.1"/>
    </source>
</evidence>
<dbReference type="HAMAP" id="MF_00936">
    <property type="entry name" value="ParC_type1"/>
    <property type="match status" value="1"/>
</dbReference>
<dbReference type="GO" id="GO:0006265">
    <property type="term" value="P:DNA topological change"/>
    <property type="evidence" value="ECO:0007669"/>
    <property type="project" value="UniProtKB-UniRule"/>
</dbReference>
<dbReference type="Gene3D" id="1.10.268.10">
    <property type="entry name" value="Topoisomerase, domain 3"/>
    <property type="match status" value="1"/>
</dbReference>
<reference evidence="11" key="1">
    <citation type="submission" date="2018-05" db="EMBL/GenBank/DDBJ databases">
        <authorList>
            <person name="Li X."/>
        </authorList>
    </citation>
    <scope>NUCLEOTIDE SEQUENCE [LARGE SCALE GENOMIC DNA]</scope>
    <source>
        <strain evidence="11">HKS-05</strain>
    </source>
</reference>
<dbReference type="InterPro" id="IPR002205">
    <property type="entry name" value="Topo_IIA_dom_A"/>
</dbReference>
<evidence type="ECO:0000256" key="1">
    <source>
        <dbReference type="ARBA" id="ARBA00000185"/>
    </source>
</evidence>
<dbReference type="SUPFAM" id="SSF56719">
    <property type="entry name" value="Type II DNA topoisomerase"/>
    <property type="match status" value="1"/>
</dbReference>
<evidence type="ECO:0000256" key="7">
    <source>
        <dbReference type="HAMAP-Rule" id="MF_00936"/>
    </source>
</evidence>
<dbReference type="GO" id="GO:0005737">
    <property type="term" value="C:cytoplasm"/>
    <property type="evidence" value="ECO:0007669"/>
    <property type="project" value="TreeGrafter"/>
</dbReference>
<dbReference type="Gene3D" id="3.30.1360.40">
    <property type="match status" value="1"/>
</dbReference>
<dbReference type="NCBIfam" id="TIGR01062">
    <property type="entry name" value="parC_Gneg"/>
    <property type="match status" value="1"/>
</dbReference>
<dbReference type="PANTHER" id="PTHR43493">
    <property type="entry name" value="DNA GYRASE/TOPOISOMERASE SUBUNIT A"/>
    <property type="match status" value="1"/>
</dbReference>
<comment type="subcellular location">
    <subcellularLocation>
        <location evidence="7">Cell membrane</location>
        <topology evidence="7">Peripheral membrane protein</topology>
    </subcellularLocation>
</comment>
<dbReference type="InterPro" id="IPR005742">
    <property type="entry name" value="TopoIV_A_Gneg"/>
</dbReference>
<dbReference type="GO" id="GO:0007059">
    <property type="term" value="P:chromosome segregation"/>
    <property type="evidence" value="ECO:0007669"/>
    <property type="project" value="UniProtKB-UniRule"/>
</dbReference>
<comment type="catalytic activity">
    <reaction evidence="1 7 8">
        <text>ATP-dependent breakage, passage and rejoining of double-stranded DNA.</text>
        <dbReference type="EC" id="5.6.2.2"/>
    </reaction>
</comment>
<dbReference type="PROSITE" id="PS52040">
    <property type="entry name" value="TOPO_IIA"/>
    <property type="match status" value="1"/>
</dbReference>
<feature type="active site" description="O-(5'-phospho-DNA)-tyrosine intermediate" evidence="7 8">
    <location>
        <position position="128"/>
    </location>
</feature>
<dbReference type="Gene3D" id="2.120.10.90">
    <property type="entry name" value="DNA gyrase/topoisomerase IV, subunit A, C-terminal"/>
    <property type="match status" value="1"/>
</dbReference>
<comment type="similarity">
    <text evidence="7">Belongs to the type II topoisomerase GyrA/ParC subunit family. ParC type 1 subfamily.</text>
</comment>
<evidence type="ECO:0000256" key="4">
    <source>
        <dbReference type="ARBA" id="ARBA00023125"/>
    </source>
</evidence>
<dbReference type="AlphaFoldDB" id="A0A328B506"/>
<dbReference type="CDD" id="cd00187">
    <property type="entry name" value="TOP4c"/>
    <property type="match status" value="1"/>
</dbReference>
<dbReference type="GO" id="GO:0003918">
    <property type="term" value="F:DNA topoisomerase type II (double strand cut, ATP-hydrolyzing) activity"/>
    <property type="evidence" value="ECO:0007669"/>
    <property type="project" value="UniProtKB-UniRule"/>
</dbReference>
<dbReference type="Proteomes" id="UP000249842">
    <property type="component" value="Unassembled WGS sequence"/>
</dbReference>
<dbReference type="PANTHER" id="PTHR43493:SF1">
    <property type="entry name" value="DNA TOPOISOMERASE 4 SUBUNIT A"/>
    <property type="match status" value="1"/>
</dbReference>
<comment type="caution">
    <text evidence="10">The sequence shown here is derived from an EMBL/GenBank/DDBJ whole genome shotgun (WGS) entry which is preliminary data.</text>
</comment>
<keyword evidence="5 7" id="KW-0472">Membrane</keyword>
<gene>
    <name evidence="7 10" type="primary">parC</name>
    <name evidence="10" type="ORF">DJ021_17565</name>
</gene>
<evidence type="ECO:0000259" key="9">
    <source>
        <dbReference type="PROSITE" id="PS52040"/>
    </source>
</evidence>
<dbReference type="NCBIfam" id="NF004044">
    <property type="entry name" value="PRK05561.1"/>
    <property type="match status" value="1"/>
</dbReference>
<dbReference type="InterPro" id="IPR013758">
    <property type="entry name" value="Topo_IIA_A/C_ab"/>
</dbReference>
<evidence type="ECO:0000256" key="8">
    <source>
        <dbReference type="PROSITE-ProRule" id="PRU01384"/>
    </source>
</evidence>